<dbReference type="AlphaFoldDB" id="A0A9Q0MT88"/>
<organism evidence="2 3">
    <name type="scientific">Pseudolycoriella hygida</name>
    <dbReference type="NCBI Taxonomy" id="35572"/>
    <lineage>
        <taxon>Eukaryota</taxon>
        <taxon>Metazoa</taxon>
        <taxon>Ecdysozoa</taxon>
        <taxon>Arthropoda</taxon>
        <taxon>Hexapoda</taxon>
        <taxon>Insecta</taxon>
        <taxon>Pterygota</taxon>
        <taxon>Neoptera</taxon>
        <taxon>Endopterygota</taxon>
        <taxon>Diptera</taxon>
        <taxon>Nematocera</taxon>
        <taxon>Sciaroidea</taxon>
        <taxon>Sciaridae</taxon>
        <taxon>Pseudolycoriella</taxon>
    </lineage>
</organism>
<proteinExistence type="predicted"/>
<feature type="region of interest" description="Disordered" evidence="1">
    <location>
        <begin position="110"/>
        <end position="133"/>
    </location>
</feature>
<dbReference type="Proteomes" id="UP001151699">
    <property type="component" value="Chromosome X"/>
</dbReference>
<feature type="region of interest" description="Disordered" evidence="1">
    <location>
        <begin position="64"/>
        <end position="83"/>
    </location>
</feature>
<keyword evidence="3" id="KW-1185">Reference proteome</keyword>
<evidence type="ECO:0000313" key="2">
    <source>
        <dbReference type="EMBL" id="KAJ6637289.1"/>
    </source>
</evidence>
<evidence type="ECO:0000256" key="1">
    <source>
        <dbReference type="SAM" id="MobiDB-lite"/>
    </source>
</evidence>
<reference evidence="2" key="1">
    <citation type="submission" date="2022-07" db="EMBL/GenBank/DDBJ databases">
        <authorList>
            <person name="Trinca V."/>
            <person name="Uliana J.V.C."/>
            <person name="Torres T.T."/>
            <person name="Ward R.J."/>
            <person name="Monesi N."/>
        </authorList>
    </citation>
    <scope>NUCLEOTIDE SEQUENCE</scope>
    <source>
        <strain evidence="2">HSMRA1968</strain>
        <tissue evidence="2">Whole embryos</tissue>
    </source>
</reference>
<name>A0A9Q0MT88_9DIPT</name>
<dbReference type="EMBL" id="WJQU01000003">
    <property type="protein sequence ID" value="KAJ6637289.1"/>
    <property type="molecule type" value="Genomic_DNA"/>
</dbReference>
<gene>
    <name evidence="2" type="ORF">Bhyg_10019</name>
</gene>
<protein>
    <submittedName>
        <fullName evidence="2">Uncharacterized protein</fullName>
    </submittedName>
</protein>
<sequence>MRSRETVIIKKSKTIRLRAYKDALTYGGHNQFSTIFPSSIMERGGLESMSDSAGLCLQDLVGGSNNGSGSGSNNNNPDHLHSHHSLHDSVAAAVSVSSAITGLMSSGSSGLSHLHHNSHDVSNHHHHHSVVPHTPALHEPLEKLKCKFDFFFLFSFNYMQQIVLSHFCETYGQRQVIFEKVAILQ</sequence>
<comment type="caution">
    <text evidence="2">The sequence shown here is derived from an EMBL/GenBank/DDBJ whole genome shotgun (WGS) entry which is preliminary data.</text>
</comment>
<evidence type="ECO:0000313" key="3">
    <source>
        <dbReference type="Proteomes" id="UP001151699"/>
    </source>
</evidence>
<accession>A0A9Q0MT88</accession>